<dbReference type="Pfam" id="PF18262">
    <property type="entry name" value="PhetRS_B1"/>
    <property type="match status" value="1"/>
</dbReference>
<evidence type="ECO:0000256" key="10">
    <source>
        <dbReference type="ARBA" id="ARBA00022692"/>
    </source>
</evidence>
<evidence type="ECO:0000256" key="5">
    <source>
        <dbReference type="ARBA" id="ARBA00011209"/>
    </source>
</evidence>
<keyword evidence="9" id="KW-0436">Ligase</keyword>
<dbReference type="SMART" id="SM00874">
    <property type="entry name" value="B5"/>
    <property type="match status" value="1"/>
</dbReference>
<dbReference type="InterPro" id="IPR040659">
    <property type="entry name" value="PhetRS_B1"/>
</dbReference>
<dbReference type="PANTHER" id="PTHR10947">
    <property type="entry name" value="PHENYLALANYL-TRNA SYNTHETASE BETA CHAIN AND LEUCINE-RICH REPEAT-CONTAINING PROTEIN 47"/>
    <property type="match status" value="1"/>
</dbReference>
<dbReference type="Gene3D" id="3.30.56.10">
    <property type="match status" value="2"/>
</dbReference>
<dbReference type="EC" id="6.1.1.20" evidence="6"/>
<evidence type="ECO:0000256" key="14">
    <source>
        <dbReference type="ARBA" id="ARBA00022842"/>
    </source>
</evidence>
<comment type="catalytic activity">
    <reaction evidence="20">
        <text>tRNA(Phe) + L-phenylalanine + ATP = L-phenylalanyl-tRNA(Phe) + AMP + diphosphate + H(+)</text>
        <dbReference type="Rhea" id="RHEA:19413"/>
        <dbReference type="Rhea" id="RHEA-COMP:9668"/>
        <dbReference type="Rhea" id="RHEA-COMP:9699"/>
        <dbReference type="ChEBI" id="CHEBI:15378"/>
        <dbReference type="ChEBI" id="CHEBI:30616"/>
        <dbReference type="ChEBI" id="CHEBI:33019"/>
        <dbReference type="ChEBI" id="CHEBI:58095"/>
        <dbReference type="ChEBI" id="CHEBI:78442"/>
        <dbReference type="ChEBI" id="CHEBI:78531"/>
        <dbReference type="ChEBI" id="CHEBI:456215"/>
        <dbReference type="EC" id="6.1.1.20"/>
    </reaction>
</comment>
<dbReference type="GO" id="GO:0000287">
    <property type="term" value="F:magnesium ion binding"/>
    <property type="evidence" value="ECO:0007669"/>
    <property type="project" value="InterPro"/>
</dbReference>
<dbReference type="WBParaSite" id="EEL_0000575401-mRNA-1">
    <property type="protein sequence ID" value="EEL_0000575401-mRNA-1"/>
    <property type="gene ID" value="EEL_0000575401"/>
</dbReference>
<keyword evidence="18" id="KW-0030">Aminoacyl-tRNA synthetase</keyword>
<evidence type="ECO:0000256" key="12">
    <source>
        <dbReference type="ARBA" id="ARBA00022741"/>
    </source>
</evidence>
<keyword evidence="14" id="KW-0460">Magnesium</keyword>
<keyword evidence="17 22" id="KW-0472">Membrane</keyword>
<keyword evidence="8" id="KW-0963">Cytoplasm</keyword>
<evidence type="ECO:0000256" key="11">
    <source>
        <dbReference type="ARBA" id="ARBA00022723"/>
    </source>
</evidence>
<dbReference type="SUPFAM" id="SSF55681">
    <property type="entry name" value="Class II aaRS and biotin synthetases"/>
    <property type="match status" value="1"/>
</dbReference>
<evidence type="ECO:0000256" key="20">
    <source>
        <dbReference type="ARBA" id="ARBA00049255"/>
    </source>
</evidence>
<dbReference type="Pfam" id="PF03483">
    <property type="entry name" value="B3_4"/>
    <property type="match status" value="1"/>
</dbReference>
<dbReference type="InterPro" id="IPR005146">
    <property type="entry name" value="B3/B4_tRNA-bd"/>
</dbReference>
<evidence type="ECO:0000256" key="4">
    <source>
        <dbReference type="ARBA" id="ARBA00007438"/>
    </source>
</evidence>
<organism evidence="24 25">
    <name type="scientific">Elaeophora elaphi</name>
    <dbReference type="NCBI Taxonomy" id="1147741"/>
    <lineage>
        <taxon>Eukaryota</taxon>
        <taxon>Metazoa</taxon>
        <taxon>Ecdysozoa</taxon>
        <taxon>Nematoda</taxon>
        <taxon>Chromadorea</taxon>
        <taxon>Rhabditida</taxon>
        <taxon>Spirurina</taxon>
        <taxon>Spiruromorpha</taxon>
        <taxon>Filarioidea</taxon>
        <taxon>Onchocercidae</taxon>
        <taxon>Elaeophora</taxon>
    </lineage>
</organism>
<accession>A0A0R3RUP2</accession>
<dbReference type="SMART" id="SM00873">
    <property type="entry name" value="B3_4"/>
    <property type="match status" value="1"/>
</dbReference>
<dbReference type="GO" id="GO:0003723">
    <property type="term" value="F:RNA binding"/>
    <property type="evidence" value="ECO:0007669"/>
    <property type="project" value="InterPro"/>
</dbReference>
<dbReference type="Proteomes" id="UP000050640">
    <property type="component" value="Unplaced"/>
</dbReference>
<evidence type="ECO:0000256" key="1">
    <source>
        <dbReference type="ARBA" id="ARBA00001946"/>
    </source>
</evidence>
<dbReference type="SUPFAM" id="SSF46955">
    <property type="entry name" value="Putative DNA-binding domain"/>
    <property type="match status" value="2"/>
</dbReference>
<evidence type="ECO:0000313" key="24">
    <source>
        <dbReference type="Proteomes" id="UP000050640"/>
    </source>
</evidence>
<dbReference type="Pfam" id="PF01956">
    <property type="entry name" value="EMC3_TMCO1"/>
    <property type="match status" value="1"/>
</dbReference>
<dbReference type="Pfam" id="PF17759">
    <property type="entry name" value="tRNA_synthFbeta"/>
    <property type="match status" value="1"/>
</dbReference>
<name>A0A0R3RUP2_9BILA</name>
<dbReference type="GO" id="GO:0009328">
    <property type="term" value="C:phenylalanine-tRNA ligase complex"/>
    <property type="evidence" value="ECO:0007669"/>
    <property type="project" value="TreeGrafter"/>
</dbReference>
<dbReference type="GO" id="GO:0005524">
    <property type="term" value="F:ATP binding"/>
    <property type="evidence" value="ECO:0007669"/>
    <property type="project" value="UniProtKB-KW"/>
</dbReference>
<dbReference type="STRING" id="1147741.A0A0R3RUP2"/>
<dbReference type="InterPro" id="IPR045060">
    <property type="entry name" value="Phe-tRNA-ligase_IIc_bsu"/>
</dbReference>
<dbReference type="FunFam" id="3.30.56.10:FF:000004">
    <property type="entry name" value="Phenylalanyl-tRNA synthetase, beta subunit"/>
    <property type="match status" value="1"/>
</dbReference>
<dbReference type="InterPro" id="IPR009061">
    <property type="entry name" value="DNA-bd_dom_put_sf"/>
</dbReference>
<keyword evidence="13" id="KW-0067">ATP-binding</keyword>
<dbReference type="InterPro" id="IPR041616">
    <property type="entry name" value="PheRS_beta_core"/>
</dbReference>
<proteinExistence type="inferred from homology"/>
<evidence type="ECO:0000256" key="9">
    <source>
        <dbReference type="ARBA" id="ARBA00022598"/>
    </source>
</evidence>
<protein>
    <recommendedName>
        <fullName evidence="7">Phenylalanine--tRNA ligase beta subunit</fullName>
        <ecNumber evidence="6">6.1.1.20</ecNumber>
    </recommendedName>
    <alternativeName>
        <fullName evidence="19">Phenylalanyl-tRNA synthetase beta subunit</fullName>
    </alternativeName>
</protein>
<keyword evidence="12" id="KW-0547">Nucleotide-binding</keyword>
<comment type="similarity">
    <text evidence="4">Belongs to the phenylalanyl-tRNA synthetase beta subunit family. Type 2 subfamily.</text>
</comment>
<evidence type="ECO:0000313" key="25">
    <source>
        <dbReference type="WBParaSite" id="EEL_0000575401-mRNA-1"/>
    </source>
</evidence>
<dbReference type="NCBIfam" id="TIGR00471">
    <property type="entry name" value="pheT_arch"/>
    <property type="match status" value="1"/>
</dbReference>
<evidence type="ECO:0000256" key="21">
    <source>
        <dbReference type="SAM" id="MobiDB-lite"/>
    </source>
</evidence>
<dbReference type="PROSITE" id="PS51483">
    <property type="entry name" value="B5"/>
    <property type="match status" value="1"/>
</dbReference>
<evidence type="ECO:0000256" key="13">
    <source>
        <dbReference type="ARBA" id="ARBA00022840"/>
    </source>
</evidence>
<dbReference type="Pfam" id="PF03484">
    <property type="entry name" value="B5"/>
    <property type="match status" value="1"/>
</dbReference>
<dbReference type="SUPFAM" id="SSF56037">
    <property type="entry name" value="PheT/TilS domain"/>
    <property type="match status" value="1"/>
</dbReference>
<dbReference type="InterPro" id="IPR045864">
    <property type="entry name" value="aa-tRNA-synth_II/BPL/LPL"/>
</dbReference>
<evidence type="ECO:0000256" key="22">
    <source>
        <dbReference type="SAM" id="Phobius"/>
    </source>
</evidence>
<evidence type="ECO:0000256" key="16">
    <source>
        <dbReference type="ARBA" id="ARBA00022989"/>
    </source>
</evidence>
<reference evidence="25" key="1">
    <citation type="submission" date="2016-04" db="UniProtKB">
        <authorList>
            <consortium name="WormBaseParasite"/>
        </authorList>
    </citation>
    <scope>IDENTIFICATION</scope>
</reference>
<dbReference type="FunFam" id="3.30.930.10:FF:000032">
    <property type="entry name" value="Phenylalanine--tRNA ligase beta subunit"/>
    <property type="match status" value="1"/>
</dbReference>
<dbReference type="Gene3D" id="3.30.930.10">
    <property type="entry name" value="Bira Bifunctional Protein, Domain 2"/>
    <property type="match status" value="1"/>
</dbReference>
<dbReference type="GO" id="GO:0016020">
    <property type="term" value="C:membrane"/>
    <property type="evidence" value="ECO:0007669"/>
    <property type="project" value="UniProtKB-SubCell"/>
</dbReference>
<evidence type="ECO:0000256" key="2">
    <source>
        <dbReference type="ARBA" id="ARBA00004141"/>
    </source>
</evidence>
<comment type="subunit">
    <text evidence="5">Tetramer of two alpha and two beta subunits.</text>
</comment>
<evidence type="ECO:0000256" key="6">
    <source>
        <dbReference type="ARBA" id="ARBA00012814"/>
    </source>
</evidence>
<evidence type="ECO:0000256" key="18">
    <source>
        <dbReference type="ARBA" id="ARBA00023146"/>
    </source>
</evidence>
<sequence length="775" mass="87703">MPVIGIKKSVIDRYMGKVYTQKEFENLLFDYGLELDEVCMKSLLIPDLIDAKHTSEKAAAQKEQGLTKGEMDMSKSCDEEIYKIELPANRYDLLCIEGLSRALRIFRNEIKPPTYRRYGPSHCRHQIIIKPEVLSIRPFVVGAVLVGVKLDADSYASLIDLQDKLHQNICRKRTLVAIGTHDLDTVQGPFYYGAEKPADLRFRPLNRTMEYTAKEMMALYSEDSHLKPYLPIIIDKERYPVIRDKNGTVLSMPPIINGEHSKIQLSTRNILIEVTAIDLEKAKIVLNTIVSMFSQYTSNGTENDTSFLVEPVEVISIDGTKCEYPDLSDRSMVVSVESINGRIGLNLKAEEMCSLLNRMSLRTQVRSKEKNQNLLEVRVPITRADILHECDVAEDVAIAYGFNRIEQQFPEAYTTGESFPLNKLADLLRYDVAAAGWTETLNFALCSRDDISVKLRKPDNLKHAVKISNPKTSEFQVARTSLLPGLLKALASNKDMPLPLRLFEIQDVVLKDLSADVGARNERRLCALYCSKSSGFEIIHGLLNRVMQLLRVKWARDGTGYYIAACDDPTYLDGRCAEIIGPAEISLGRVGVLHPDVITAFGLALPISIMDITIEPEQYKRLKNEMERKTKKLERKKETTAEADRTAKRKIDREEERLKATNRDMSMFKMKSMLAIGFAFTALLSTFSSIFEGRVVAKLPFTPISWIQGFSHRNLIGDDYTDCSFIFLYILCTMTLRQNLQKMLGFAPSRAMNRQSQPNLFGAAPSSANNFSYLR</sequence>
<dbReference type="PANTHER" id="PTHR10947:SF0">
    <property type="entry name" value="PHENYLALANINE--TRNA LIGASE BETA SUBUNIT"/>
    <property type="match status" value="1"/>
</dbReference>
<dbReference type="InterPro" id="IPR020825">
    <property type="entry name" value="Phe-tRNA_synthase-like_B3/B4"/>
</dbReference>
<dbReference type="AlphaFoldDB" id="A0A0R3RUP2"/>
<feature type="compositionally biased region" description="Basic and acidic residues" evidence="21">
    <location>
        <begin position="635"/>
        <end position="651"/>
    </location>
</feature>
<feature type="domain" description="B5" evidence="23">
    <location>
        <begin position="327"/>
        <end position="407"/>
    </location>
</feature>
<dbReference type="Gene3D" id="3.50.40.10">
    <property type="entry name" value="Phenylalanyl-trna Synthetase, Chain B, domain 3"/>
    <property type="match status" value="1"/>
</dbReference>
<dbReference type="GO" id="GO:0004826">
    <property type="term" value="F:phenylalanine-tRNA ligase activity"/>
    <property type="evidence" value="ECO:0007669"/>
    <property type="project" value="UniProtKB-EC"/>
</dbReference>
<comment type="cofactor">
    <cofactor evidence="1">
        <name>Mg(2+)</name>
        <dbReference type="ChEBI" id="CHEBI:18420"/>
    </cofactor>
</comment>
<dbReference type="InterPro" id="IPR002809">
    <property type="entry name" value="EMC3/TMCO1"/>
</dbReference>
<dbReference type="InterPro" id="IPR004531">
    <property type="entry name" value="Phe-tRNA-synth_IIc_bsu_arc_euk"/>
</dbReference>
<evidence type="ECO:0000256" key="19">
    <source>
        <dbReference type="ARBA" id="ARBA00033189"/>
    </source>
</evidence>
<dbReference type="SMART" id="SM01415">
    <property type="entry name" value="DUF106"/>
    <property type="match status" value="1"/>
</dbReference>
<feature type="region of interest" description="Disordered" evidence="21">
    <location>
        <begin position="630"/>
        <end position="651"/>
    </location>
</feature>
<keyword evidence="15" id="KW-0648">Protein biosynthesis</keyword>
<dbReference type="FunFam" id="3.50.40.10:FF:000002">
    <property type="entry name" value="phenylalanine--tRNA ligase beta subunit"/>
    <property type="match status" value="1"/>
</dbReference>
<comment type="subcellular location">
    <subcellularLocation>
        <location evidence="3">Cytoplasm</location>
    </subcellularLocation>
    <subcellularLocation>
        <location evidence="2">Membrane</location>
        <topology evidence="2">Multi-pass membrane protein</topology>
    </subcellularLocation>
</comment>
<evidence type="ECO:0000259" key="23">
    <source>
        <dbReference type="PROSITE" id="PS51483"/>
    </source>
</evidence>
<keyword evidence="16 22" id="KW-1133">Transmembrane helix</keyword>
<keyword evidence="11" id="KW-0479">Metal-binding</keyword>
<evidence type="ECO:0000256" key="17">
    <source>
        <dbReference type="ARBA" id="ARBA00023136"/>
    </source>
</evidence>
<dbReference type="InterPro" id="IPR005147">
    <property type="entry name" value="tRNA_synthase_B5-dom"/>
</dbReference>
<keyword evidence="10 22" id="KW-0812">Transmembrane</keyword>
<evidence type="ECO:0000256" key="7">
    <source>
        <dbReference type="ARBA" id="ARBA00017032"/>
    </source>
</evidence>
<dbReference type="GO" id="GO:0006432">
    <property type="term" value="P:phenylalanyl-tRNA aminoacylation"/>
    <property type="evidence" value="ECO:0007669"/>
    <property type="project" value="InterPro"/>
</dbReference>
<evidence type="ECO:0000256" key="8">
    <source>
        <dbReference type="ARBA" id="ARBA00022490"/>
    </source>
</evidence>
<feature type="transmembrane region" description="Helical" evidence="22">
    <location>
        <begin position="673"/>
        <end position="691"/>
    </location>
</feature>
<evidence type="ECO:0000256" key="3">
    <source>
        <dbReference type="ARBA" id="ARBA00004496"/>
    </source>
</evidence>
<evidence type="ECO:0000256" key="15">
    <source>
        <dbReference type="ARBA" id="ARBA00022917"/>
    </source>
</evidence>
<keyword evidence="24" id="KW-1185">Reference proteome</keyword>
<dbReference type="CDD" id="cd00769">
    <property type="entry name" value="PheRS_beta_core"/>
    <property type="match status" value="1"/>
</dbReference>